<protein>
    <submittedName>
        <fullName evidence="3">Peroxiredoxin</fullName>
    </submittedName>
</protein>
<dbReference type="GO" id="GO:0016209">
    <property type="term" value="F:antioxidant activity"/>
    <property type="evidence" value="ECO:0007669"/>
    <property type="project" value="InterPro"/>
</dbReference>
<proteinExistence type="predicted"/>
<dbReference type="AlphaFoldDB" id="A0A521CL53"/>
<dbReference type="InterPro" id="IPR036249">
    <property type="entry name" value="Thioredoxin-like_sf"/>
</dbReference>
<evidence type="ECO:0000313" key="3">
    <source>
        <dbReference type="EMBL" id="SMO60197.1"/>
    </source>
</evidence>
<dbReference type="GO" id="GO:0016491">
    <property type="term" value="F:oxidoreductase activity"/>
    <property type="evidence" value="ECO:0007669"/>
    <property type="project" value="InterPro"/>
</dbReference>
<evidence type="ECO:0000259" key="2">
    <source>
        <dbReference type="PROSITE" id="PS51352"/>
    </source>
</evidence>
<evidence type="ECO:0000256" key="1">
    <source>
        <dbReference type="SAM" id="SignalP"/>
    </source>
</evidence>
<feature type="signal peptide" evidence="1">
    <location>
        <begin position="1"/>
        <end position="23"/>
    </location>
</feature>
<dbReference type="InterPro" id="IPR000866">
    <property type="entry name" value="AhpC/TSA"/>
</dbReference>
<feature type="chain" id="PRO_5022024276" evidence="1">
    <location>
        <begin position="24"/>
        <end position="180"/>
    </location>
</feature>
<name>A0A521CL53_9BACT</name>
<dbReference type="Pfam" id="PF00578">
    <property type="entry name" value="AhpC-TSA"/>
    <property type="match status" value="1"/>
</dbReference>
<dbReference type="CDD" id="cd02966">
    <property type="entry name" value="TlpA_like_family"/>
    <property type="match status" value="1"/>
</dbReference>
<dbReference type="InterPro" id="IPR013766">
    <property type="entry name" value="Thioredoxin_domain"/>
</dbReference>
<organism evidence="3 4">
    <name type="scientific">Fodinibius sediminis</name>
    <dbReference type="NCBI Taxonomy" id="1214077"/>
    <lineage>
        <taxon>Bacteria</taxon>
        <taxon>Pseudomonadati</taxon>
        <taxon>Balneolota</taxon>
        <taxon>Balneolia</taxon>
        <taxon>Balneolales</taxon>
        <taxon>Balneolaceae</taxon>
        <taxon>Fodinibius</taxon>
    </lineage>
</organism>
<dbReference type="EMBL" id="FXTH01000006">
    <property type="protein sequence ID" value="SMO60197.1"/>
    <property type="molecule type" value="Genomic_DNA"/>
</dbReference>
<dbReference type="Gene3D" id="3.40.30.10">
    <property type="entry name" value="Glutaredoxin"/>
    <property type="match status" value="1"/>
</dbReference>
<dbReference type="PROSITE" id="PS51352">
    <property type="entry name" value="THIOREDOXIN_2"/>
    <property type="match status" value="1"/>
</dbReference>
<dbReference type="SUPFAM" id="SSF52833">
    <property type="entry name" value="Thioredoxin-like"/>
    <property type="match status" value="1"/>
</dbReference>
<dbReference type="Proteomes" id="UP000317593">
    <property type="component" value="Unassembled WGS sequence"/>
</dbReference>
<accession>A0A521CL53</accession>
<dbReference type="RefSeq" id="WP_185958313.1">
    <property type="nucleotide sequence ID" value="NZ_FXTH01000006.1"/>
</dbReference>
<sequence length="180" mass="20198">MTRNDISIAALLMVLLFLGACSAEDSEPTTENTAISRSDELRKAPNFEVETLQGDTVSLQTTMSENKPMVVYFTASWCPVCAKNWPVLSEVYPDYKDELDFVAIGIDPTDTREVMTRLAREKGFTFPTTWGHPQIMVDFGVESQATTVGINRDGKIAFQKNKTALSEKEYRKLFDRLVGQ</sequence>
<dbReference type="PROSITE" id="PS51257">
    <property type="entry name" value="PROKAR_LIPOPROTEIN"/>
    <property type="match status" value="1"/>
</dbReference>
<feature type="domain" description="Thioredoxin" evidence="2">
    <location>
        <begin position="38"/>
        <end position="179"/>
    </location>
</feature>
<evidence type="ECO:0000313" key="4">
    <source>
        <dbReference type="Proteomes" id="UP000317593"/>
    </source>
</evidence>
<keyword evidence="4" id="KW-1185">Reference proteome</keyword>
<gene>
    <name evidence="3" type="ORF">SAMN06265218_106179</name>
</gene>
<keyword evidence="1" id="KW-0732">Signal</keyword>
<reference evidence="3 4" key="1">
    <citation type="submission" date="2017-05" db="EMBL/GenBank/DDBJ databases">
        <authorList>
            <person name="Varghese N."/>
            <person name="Submissions S."/>
        </authorList>
    </citation>
    <scope>NUCLEOTIDE SEQUENCE [LARGE SCALE GENOMIC DNA]</scope>
    <source>
        <strain evidence="3 4">DSM 21194</strain>
    </source>
</reference>
<dbReference type="PANTHER" id="PTHR42852:SF13">
    <property type="entry name" value="PROTEIN DIPZ"/>
    <property type="match status" value="1"/>
</dbReference>
<dbReference type="PANTHER" id="PTHR42852">
    <property type="entry name" value="THIOL:DISULFIDE INTERCHANGE PROTEIN DSBE"/>
    <property type="match status" value="1"/>
</dbReference>
<dbReference type="InterPro" id="IPR050553">
    <property type="entry name" value="Thioredoxin_ResA/DsbE_sf"/>
</dbReference>